<keyword evidence="2" id="KW-1185">Reference proteome</keyword>
<evidence type="ECO:0000313" key="2">
    <source>
        <dbReference type="Proteomes" id="UP000593564"/>
    </source>
</evidence>
<dbReference type="EMBL" id="JACBKZ010000004">
    <property type="protein sequence ID" value="KAF5953106.1"/>
    <property type="molecule type" value="Genomic_DNA"/>
</dbReference>
<organism evidence="1 2">
    <name type="scientific">Camellia sinensis</name>
    <name type="common">Tea plant</name>
    <name type="synonym">Thea sinensis</name>
    <dbReference type="NCBI Taxonomy" id="4442"/>
    <lineage>
        <taxon>Eukaryota</taxon>
        <taxon>Viridiplantae</taxon>
        <taxon>Streptophyta</taxon>
        <taxon>Embryophyta</taxon>
        <taxon>Tracheophyta</taxon>
        <taxon>Spermatophyta</taxon>
        <taxon>Magnoliopsida</taxon>
        <taxon>eudicotyledons</taxon>
        <taxon>Gunneridae</taxon>
        <taxon>Pentapetalae</taxon>
        <taxon>asterids</taxon>
        <taxon>Ericales</taxon>
        <taxon>Theaceae</taxon>
        <taxon>Camellia</taxon>
    </lineage>
</organism>
<reference evidence="2" key="1">
    <citation type="journal article" date="2020" name="Nat. Commun.">
        <title>Genome assembly of wild tea tree DASZ reveals pedigree and selection history of tea varieties.</title>
        <authorList>
            <person name="Zhang W."/>
            <person name="Zhang Y."/>
            <person name="Qiu H."/>
            <person name="Guo Y."/>
            <person name="Wan H."/>
            <person name="Zhang X."/>
            <person name="Scossa F."/>
            <person name="Alseekh S."/>
            <person name="Zhang Q."/>
            <person name="Wang P."/>
            <person name="Xu L."/>
            <person name="Schmidt M.H."/>
            <person name="Jia X."/>
            <person name="Li D."/>
            <person name="Zhu A."/>
            <person name="Guo F."/>
            <person name="Chen W."/>
            <person name="Ni D."/>
            <person name="Usadel B."/>
            <person name="Fernie A.R."/>
            <person name="Wen W."/>
        </authorList>
    </citation>
    <scope>NUCLEOTIDE SEQUENCE [LARGE SCALE GENOMIC DNA]</scope>
    <source>
        <strain evidence="2">cv. G240</strain>
    </source>
</reference>
<dbReference type="Proteomes" id="UP000593564">
    <property type="component" value="Unassembled WGS sequence"/>
</dbReference>
<evidence type="ECO:0000313" key="1">
    <source>
        <dbReference type="EMBL" id="KAF5953106.1"/>
    </source>
</evidence>
<comment type="caution">
    <text evidence="1">The sequence shown here is derived from an EMBL/GenBank/DDBJ whole genome shotgun (WGS) entry which is preliminary data.</text>
</comment>
<name>A0A7J7HMC6_CAMSI</name>
<gene>
    <name evidence="1" type="ORF">HYC85_011050</name>
</gene>
<protein>
    <submittedName>
        <fullName evidence="1">Uncharacterized protein</fullName>
    </submittedName>
</protein>
<proteinExistence type="predicted"/>
<accession>A0A7J7HMC6</accession>
<dbReference type="AlphaFoldDB" id="A0A7J7HMC6"/>
<sequence length="52" mass="6173">MAMGGFQKLGRRERMKEKPDFDMIKRQHSIILTLTQILGFRIDHPNLHLIQI</sequence>
<reference evidence="1 2" key="2">
    <citation type="submission" date="2020-07" db="EMBL/GenBank/DDBJ databases">
        <title>Genome assembly of wild tea tree DASZ reveals pedigree and selection history of tea varieties.</title>
        <authorList>
            <person name="Zhang W."/>
        </authorList>
    </citation>
    <scope>NUCLEOTIDE SEQUENCE [LARGE SCALE GENOMIC DNA]</scope>
    <source>
        <strain evidence="2">cv. G240</strain>
        <tissue evidence="1">Leaf</tissue>
    </source>
</reference>